<organism evidence="2 3">
    <name type="scientific">Porticoccus litoralis</name>
    <dbReference type="NCBI Taxonomy" id="434086"/>
    <lineage>
        <taxon>Bacteria</taxon>
        <taxon>Pseudomonadati</taxon>
        <taxon>Pseudomonadota</taxon>
        <taxon>Gammaproteobacteria</taxon>
        <taxon>Cellvibrionales</taxon>
        <taxon>Porticoccaceae</taxon>
        <taxon>Porticoccus</taxon>
    </lineage>
</organism>
<dbReference type="EMBL" id="JAUUUU010000001">
    <property type="protein sequence ID" value="MDP1519550.1"/>
    <property type="molecule type" value="Genomic_DNA"/>
</dbReference>
<protein>
    <recommendedName>
        <fullName evidence="4">Tetratricopeptide repeat protein</fullName>
    </recommendedName>
</protein>
<dbReference type="RefSeq" id="WP_305169064.1">
    <property type="nucleotide sequence ID" value="NZ_JAUUUU010000001.1"/>
</dbReference>
<accession>A0AAW8B0B2</accession>
<gene>
    <name evidence="2" type="ORF">Q8A57_01030</name>
</gene>
<evidence type="ECO:0000313" key="3">
    <source>
        <dbReference type="Proteomes" id="UP001178354"/>
    </source>
</evidence>
<proteinExistence type="predicted"/>
<feature type="chain" id="PRO_5043970133" description="Tetratricopeptide repeat protein" evidence="1">
    <location>
        <begin position="26"/>
        <end position="218"/>
    </location>
</feature>
<dbReference type="Gene3D" id="1.25.40.10">
    <property type="entry name" value="Tetratricopeptide repeat domain"/>
    <property type="match status" value="1"/>
</dbReference>
<dbReference type="InterPro" id="IPR011990">
    <property type="entry name" value="TPR-like_helical_dom_sf"/>
</dbReference>
<evidence type="ECO:0000313" key="2">
    <source>
        <dbReference type="EMBL" id="MDP1519550.1"/>
    </source>
</evidence>
<evidence type="ECO:0000256" key="1">
    <source>
        <dbReference type="SAM" id="SignalP"/>
    </source>
</evidence>
<evidence type="ECO:0008006" key="4">
    <source>
        <dbReference type="Google" id="ProtNLM"/>
    </source>
</evidence>
<dbReference type="SUPFAM" id="SSF48452">
    <property type="entry name" value="TPR-like"/>
    <property type="match status" value="1"/>
</dbReference>
<comment type="caution">
    <text evidence="2">The sequence shown here is derived from an EMBL/GenBank/DDBJ whole genome shotgun (WGS) entry which is preliminary data.</text>
</comment>
<keyword evidence="1" id="KW-0732">Signal</keyword>
<dbReference type="AlphaFoldDB" id="A0AAW8B0B2"/>
<sequence length="218" mass="23568">MKSRFSTLMAAAVTLLTLSATPAWAGITEDISNLQHRWAKVNYEMNGKAQLSAFETLTSDADKVVASYPDQAEPLIWRGIIKSTHAGAKGGLGALGLAKSSKADLEAAMKINADALDGSAYTSLGTLYFNVPGWPIGFGDDKKAEELLQKALSINPNGIDSNYFFGDYLISKKRYSEAKTYLLNAKNAPPRPNRPLADKGRQLEIDAALATVEKKLKD</sequence>
<keyword evidence="3" id="KW-1185">Reference proteome</keyword>
<feature type="signal peptide" evidence="1">
    <location>
        <begin position="1"/>
        <end position="25"/>
    </location>
</feature>
<dbReference type="Proteomes" id="UP001178354">
    <property type="component" value="Unassembled WGS sequence"/>
</dbReference>
<name>A0AAW8B0B2_9GAMM</name>
<reference evidence="2" key="2">
    <citation type="submission" date="2023-08" db="EMBL/GenBank/DDBJ databases">
        <authorList>
            <person name="Luo J."/>
        </authorList>
    </citation>
    <scope>NUCLEOTIDE SEQUENCE</scope>
    <source>
        <strain evidence="2">DSM 25064</strain>
    </source>
</reference>
<reference evidence="2" key="1">
    <citation type="journal article" date="2010" name="Int. J. Syst. Evol. Microbiol.">
        <title>Porticoccus litoralis gen. nov., sp. nov., a gammaproteobacterium isolated from the Yellow Sea.</title>
        <authorList>
            <person name="Oh H.M."/>
            <person name="Kim H."/>
            <person name="Kim K.M."/>
            <person name="Min G.S."/>
            <person name="Cho J.C."/>
        </authorList>
    </citation>
    <scope>NUCLEOTIDE SEQUENCE</scope>
    <source>
        <strain evidence="2">DSM 25064</strain>
    </source>
</reference>